<reference evidence="5 6" key="1">
    <citation type="submission" date="2018-06" db="EMBL/GenBank/DDBJ databases">
        <title>Genomic Encyclopedia of Archaeal and Bacterial Type Strains, Phase II (KMG-II): from individual species to whole genera.</title>
        <authorList>
            <person name="Goeker M."/>
        </authorList>
    </citation>
    <scope>NUCLEOTIDE SEQUENCE [LARGE SCALE GENOMIC DNA]</scope>
    <source>
        <strain evidence="5 6">DSM 23522</strain>
    </source>
</reference>
<evidence type="ECO:0000256" key="2">
    <source>
        <dbReference type="ARBA" id="ARBA00023125"/>
    </source>
</evidence>
<dbReference type="SMART" id="SM00342">
    <property type="entry name" value="HTH_ARAC"/>
    <property type="match status" value="1"/>
</dbReference>
<dbReference type="PANTHER" id="PTHR43280">
    <property type="entry name" value="ARAC-FAMILY TRANSCRIPTIONAL REGULATOR"/>
    <property type="match status" value="1"/>
</dbReference>
<sequence length="190" mass="22075">MQLMRIYLKFDFNLICKAVLQEQLDALGMNYTIHGVGEIEFDRRPTDEEDQEMASLLGNYGIEIMDDQQMALVQRIKDSVSEWINDEENPKLYNFSTYLSEKLDYSYTYLSSVFSEATYSSIENFVILKKIDFAKSLILQNNLTLTEIAYKLNYSSVSHLSAQFKKTTGLTPSTFQKIILKRKERALNQK</sequence>
<dbReference type="InterPro" id="IPR009057">
    <property type="entry name" value="Homeodomain-like_sf"/>
</dbReference>
<comment type="caution">
    <text evidence="5">The sequence shown here is derived from an EMBL/GenBank/DDBJ whole genome shotgun (WGS) entry which is preliminary data.</text>
</comment>
<dbReference type="PROSITE" id="PS01124">
    <property type="entry name" value="HTH_ARAC_FAMILY_2"/>
    <property type="match status" value="1"/>
</dbReference>
<evidence type="ECO:0000256" key="3">
    <source>
        <dbReference type="ARBA" id="ARBA00023163"/>
    </source>
</evidence>
<dbReference type="InterPro" id="IPR018060">
    <property type="entry name" value="HTH_AraC"/>
</dbReference>
<dbReference type="InterPro" id="IPR018062">
    <property type="entry name" value="HTH_AraC-typ_CS"/>
</dbReference>
<dbReference type="PANTHER" id="PTHR43280:SF28">
    <property type="entry name" value="HTH-TYPE TRANSCRIPTIONAL ACTIVATOR RHAS"/>
    <property type="match status" value="1"/>
</dbReference>
<organism evidence="5 6">
    <name type="scientific">Arenibacter echinorum</name>
    <dbReference type="NCBI Taxonomy" id="440515"/>
    <lineage>
        <taxon>Bacteria</taxon>
        <taxon>Pseudomonadati</taxon>
        <taxon>Bacteroidota</taxon>
        <taxon>Flavobacteriia</taxon>
        <taxon>Flavobacteriales</taxon>
        <taxon>Flavobacteriaceae</taxon>
        <taxon>Arenibacter</taxon>
    </lineage>
</organism>
<keyword evidence="3" id="KW-0804">Transcription</keyword>
<evidence type="ECO:0000313" key="5">
    <source>
        <dbReference type="EMBL" id="RAJ15764.1"/>
    </source>
</evidence>
<evidence type="ECO:0000313" key="6">
    <source>
        <dbReference type="Proteomes" id="UP000249696"/>
    </source>
</evidence>
<protein>
    <submittedName>
        <fullName evidence="5">Helix-turn-helix protein</fullName>
    </submittedName>
</protein>
<dbReference type="GO" id="GO:0043565">
    <property type="term" value="F:sequence-specific DNA binding"/>
    <property type="evidence" value="ECO:0007669"/>
    <property type="project" value="InterPro"/>
</dbReference>
<dbReference type="AlphaFoldDB" id="A0A327RJL0"/>
<feature type="domain" description="HTH araC/xylS-type" evidence="4">
    <location>
        <begin position="78"/>
        <end position="178"/>
    </location>
</feature>
<dbReference type="Gene3D" id="1.10.10.60">
    <property type="entry name" value="Homeodomain-like"/>
    <property type="match status" value="1"/>
</dbReference>
<gene>
    <name evidence="5" type="ORF">LV92_00466</name>
</gene>
<keyword evidence="1" id="KW-0805">Transcription regulation</keyword>
<accession>A0A327RJL0</accession>
<keyword evidence="6" id="KW-1185">Reference proteome</keyword>
<dbReference type="GO" id="GO:0003700">
    <property type="term" value="F:DNA-binding transcription factor activity"/>
    <property type="evidence" value="ECO:0007669"/>
    <property type="project" value="InterPro"/>
</dbReference>
<evidence type="ECO:0000256" key="1">
    <source>
        <dbReference type="ARBA" id="ARBA00023015"/>
    </source>
</evidence>
<dbReference type="PROSITE" id="PS00041">
    <property type="entry name" value="HTH_ARAC_FAMILY_1"/>
    <property type="match status" value="1"/>
</dbReference>
<dbReference type="SUPFAM" id="SSF46689">
    <property type="entry name" value="Homeodomain-like"/>
    <property type="match status" value="1"/>
</dbReference>
<name>A0A327RJL0_9FLAO</name>
<proteinExistence type="predicted"/>
<keyword evidence="2" id="KW-0238">DNA-binding</keyword>
<dbReference type="Pfam" id="PF12833">
    <property type="entry name" value="HTH_18"/>
    <property type="match status" value="1"/>
</dbReference>
<evidence type="ECO:0000259" key="4">
    <source>
        <dbReference type="PROSITE" id="PS01124"/>
    </source>
</evidence>
<dbReference type="Proteomes" id="UP000249696">
    <property type="component" value="Unassembled WGS sequence"/>
</dbReference>
<dbReference type="EMBL" id="QLLN01000001">
    <property type="protein sequence ID" value="RAJ15764.1"/>
    <property type="molecule type" value="Genomic_DNA"/>
</dbReference>